<organism evidence="3 4">
    <name type="scientific">Aeribacillus pallidus</name>
    <dbReference type="NCBI Taxonomy" id="33936"/>
    <lineage>
        <taxon>Bacteria</taxon>
        <taxon>Bacillati</taxon>
        <taxon>Bacillota</taxon>
        <taxon>Bacilli</taxon>
        <taxon>Bacillales</taxon>
        <taxon>Bacillaceae</taxon>
        <taxon>Aeribacillus</taxon>
    </lineage>
</organism>
<dbReference type="InterPro" id="IPR009057">
    <property type="entry name" value="Homeodomain-like_sf"/>
</dbReference>
<dbReference type="Pfam" id="PF13276">
    <property type="entry name" value="HTH_21"/>
    <property type="match status" value="1"/>
</dbReference>
<gene>
    <name evidence="3" type="ORF">AP3564_15475</name>
</gene>
<dbReference type="KEGG" id="apak:AP3564_15475"/>
<dbReference type="PANTHER" id="PTHR46889">
    <property type="entry name" value="TRANSPOSASE INSF FOR INSERTION SEQUENCE IS3B-RELATED"/>
    <property type="match status" value="1"/>
</dbReference>
<dbReference type="Pfam" id="PF13518">
    <property type="entry name" value="HTH_28"/>
    <property type="match status" value="1"/>
</dbReference>
<sequence>MVPEVVVQVVRELKDRYPVTLICSCLGIPRSTYYRWEKKWKEFMMESELERLIQEICVKNHYRYGHRKVREVLRLKYRIKLNRKTVQKIMQKRNLQCRVKKKRQNWINGESKIIVPNRLNRDFTASQPNEKWLTDITYLPFGTSMLYLSTIMDLYNHEIIAYQISDRQDVQLVLKTLEMAVKERQPKQVLFHSDQGAVYTSYAFQHLAKEKGITTSMSRKGNCHDHAVIESFHSSLKAETFYSQEKQHLTNSIVKQMVQNDIYYYNQIRIQANLNYLSPIEFRKQAA</sequence>
<dbReference type="Pfam" id="PF00665">
    <property type="entry name" value="rve"/>
    <property type="match status" value="1"/>
</dbReference>
<dbReference type="GO" id="GO:0015074">
    <property type="term" value="P:DNA integration"/>
    <property type="evidence" value="ECO:0007669"/>
    <property type="project" value="InterPro"/>
</dbReference>
<dbReference type="Gene3D" id="3.30.420.10">
    <property type="entry name" value="Ribonuclease H-like superfamily/Ribonuclease H"/>
    <property type="match status" value="1"/>
</dbReference>
<feature type="domain" description="Integrase catalytic" evidence="2">
    <location>
        <begin position="124"/>
        <end position="287"/>
    </location>
</feature>
<dbReference type="SUPFAM" id="SSF53098">
    <property type="entry name" value="Ribonuclease H-like"/>
    <property type="match status" value="1"/>
</dbReference>
<dbReference type="EMBL" id="CP017703">
    <property type="protein sequence ID" value="ASS91428.1"/>
    <property type="molecule type" value="Genomic_DNA"/>
</dbReference>
<evidence type="ECO:0000259" key="2">
    <source>
        <dbReference type="PROSITE" id="PS50994"/>
    </source>
</evidence>
<dbReference type="InterPro" id="IPR055247">
    <property type="entry name" value="InsJ-like_HTH"/>
</dbReference>
<dbReference type="PROSITE" id="PS50994">
    <property type="entry name" value="INTEGRASE"/>
    <property type="match status" value="1"/>
</dbReference>
<dbReference type="InterPro" id="IPR001584">
    <property type="entry name" value="Integrase_cat-core"/>
</dbReference>
<dbReference type="SUPFAM" id="SSF46689">
    <property type="entry name" value="Homeodomain-like"/>
    <property type="match status" value="1"/>
</dbReference>
<dbReference type="InterPro" id="IPR048020">
    <property type="entry name" value="Transpos_IS3"/>
</dbReference>
<evidence type="ECO:0000313" key="3">
    <source>
        <dbReference type="EMBL" id="ASS91428.1"/>
    </source>
</evidence>
<dbReference type="InterPro" id="IPR036397">
    <property type="entry name" value="RNaseH_sf"/>
</dbReference>
<dbReference type="GO" id="GO:0003676">
    <property type="term" value="F:nucleic acid binding"/>
    <property type="evidence" value="ECO:0007669"/>
    <property type="project" value="InterPro"/>
</dbReference>
<dbReference type="InterPro" id="IPR050900">
    <property type="entry name" value="Transposase_IS3/IS150/IS904"/>
</dbReference>
<name>A0A223E856_9BACI</name>
<dbReference type="NCBIfam" id="NF033516">
    <property type="entry name" value="transpos_IS3"/>
    <property type="match status" value="1"/>
</dbReference>
<dbReference type="AlphaFoldDB" id="A0A223E856"/>
<dbReference type="Pfam" id="PF13333">
    <property type="entry name" value="rve_2"/>
    <property type="match status" value="1"/>
</dbReference>
<accession>A0A223E856</accession>
<comment type="function">
    <text evidence="1">Involved in the transposition of the insertion sequence.</text>
</comment>
<dbReference type="PANTHER" id="PTHR46889:SF4">
    <property type="entry name" value="TRANSPOSASE INSO FOR INSERTION SEQUENCE ELEMENT IS911B-RELATED"/>
    <property type="match status" value="1"/>
</dbReference>
<dbReference type="InterPro" id="IPR025948">
    <property type="entry name" value="HTH-like_dom"/>
</dbReference>
<proteinExistence type="predicted"/>
<dbReference type="InterPro" id="IPR012337">
    <property type="entry name" value="RNaseH-like_sf"/>
</dbReference>
<reference evidence="3 4" key="1">
    <citation type="submission" date="2016-10" db="EMBL/GenBank/DDBJ databases">
        <title>The whole genome sequencing and assembly of Aeribacillus pallidus KCTC3564 strain.</title>
        <authorList>
            <person name="Lee Y.-J."/>
            <person name="Park M.-K."/>
            <person name="Yi H."/>
            <person name="Bahn Y.-S."/>
            <person name="Kim J.F."/>
            <person name="Lee D.-W."/>
        </authorList>
    </citation>
    <scope>NUCLEOTIDE SEQUENCE [LARGE SCALE GENOMIC DNA]</scope>
    <source>
        <strain evidence="3 4">KCTC3564</strain>
    </source>
</reference>
<dbReference type="Proteomes" id="UP000214606">
    <property type="component" value="Chromosome"/>
</dbReference>
<protein>
    <submittedName>
        <fullName evidence="3">Transposase</fullName>
    </submittedName>
</protein>
<evidence type="ECO:0000256" key="1">
    <source>
        <dbReference type="ARBA" id="ARBA00002286"/>
    </source>
</evidence>
<evidence type="ECO:0000313" key="4">
    <source>
        <dbReference type="Proteomes" id="UP000214606"/>
    </source>
</evidence>